<evidence type="ECO:0000256" key="5">
    <source>
        <dbReference type="ARBA" id="ARBA00022989"/>
    </source>
</evidence>
<feature type="transmembrane region" description="Helical" evidence="8">
    <location>
        <begin position="304"/>
        <end position="322"/>
    </location>
</feature>
<dbReference type="PANTHER" id="PTHR43029">
    <property type="entry name" value="AMMONIUM TRANSPORTER MEP2"/>
    <property type="match status" value="1"/>
</dbReference>
<keyword evidence="5 8" id="KW-1133">Transmembrane helix</keyword>
<dbReference type="Proteomes" id="UP000015480">
    <property type="component" value="Plasmid pAMI6"/>
</dbReference>
<sequence>MQKLWTPLLTAGLAAGLGWPALAQEAAPAAAPIVAAEAAKAVMDKGDTAWMMVSAVLVMAMILPGVALFYGGLVRAKNTLSVLMQTTAIAAVLMVLWLVVGYSIAFGGGQSPFWGGLGKAFLQGVSIHSTAATFTEGVVIPEYVFISFQMTFAAITATLIIGGLVERVKFGALLVFCIFWALLVYFPVAHMVWDSAGLIFGWGALDFAGGTVVHINAAVAALVGALIIGPRIGYMKEMMAPHSLPLALTGAAVLWFGWFGFNAGSALEAGPDAALAMVNTFAAPAAAILTWAGLEWALRGKASLLGGISGMISGLVAITPAAGTVGPMGALALGVIGAAGAYYFVTVVKIKLGYDDSLDVFGIHGVAGILGALGTGIFTAPSLGGTGGADYAILGQTLIQAKAVLLTVVWCGVVSFVLFKLIDATIGLRVSRDDERQGLDITTHGEQAYHL</sequence>
<dbReference type="InterPro" id="IPR018047">
    <property type="entry name" value="Ammonium_transpt_CS"/>
</dbReference>
<dbReference type="Gene3D" id="1.10.3430.10">
    <property type="entry name" value="Ammonium transporter AmtB like domains"/>
    <property type="match status" value="1"/>
</dbReference>
<feature type="transmembrane region" description="Helical" evidence="8">
    <location>
        <begin position="360"/>
        <end position="383"/>
    </location>
</feature>
<dbReference type="PANTHER" id="PTHR43029:SF10">
    <property type="entry name" value="AMMONIUM TRANSPORTER MEP2"/>
    <property type="match status" value="1"/>
</dbReference>
<feature type="chain" id="PRO_5004544498" description="Ammonium transporter" evidence="9">
    <location>
        <begin position="24"/>
        <end position="451"/>
    </location>
</feature>
<dbReference type="Pfam" id="PF00909">
    <property type="entry name" value="Ammonium_transp"/>
    <property type="match status" value="1"/>
</dbReference>
<accession>S5Y1N8</accession>
<dbReference type="RefSeq" id="WP_020953168.1">
    <property type="nucleotide sequence ID" value="NC_022044.1"/>
</dbReference>
<evidence type="ECO:0000256" key="9">
    <source>
        <dbReference type="SAM" id="SignalP"/>
    </source>
</evidence>
<organism evidence="11 12">
    <name type="scientific">Paracoccus aminophilus JCM 7686</name>
    <dbReference type="NCBI Taxonomy" id="1367847"/>
    <lineage>
        <taxon>Bacteria</taxon>
        <taxon>Pseudomonadati</taxon>
        <taxon>Pseudomonadota</taxon>
        <taxon>Alphaproteobacteria</taxon>
        <taxon>Rhodobacterales</taxon>
        <taxon>Paracoccaceae</taxon>
        <taxon>Paracoccus</taxon>
    </lineage>
</organism>
<feature type="transmembrane region" description="Helical" evidence="8">
    <location>
        <begin position="49"/>
        <end position="70"/>
    </location>
</feature>
<evidence type="ECO:0000256" key="2">
    <source>
        <dbReference type="ARBA" id="ARBA00005887"/>
    </source>
</evidence>
<evidence type="ECO:0000313" key="11">
    <source>
        <dbReference type="EMBL" id="AGT11397.1"/>
    </source>
</evidence>
<keyword evidence="9" id="KW-0732">Signal</keyword>
<dbReference type="InterPro" id="IPR001905">
    <property type="entry name" value="Ammonium_transpt"/>
</dbReference>
<keyword evidence="11" id="KW-0614">Plasmid</keyword>
<feature type="domain" description="Ammonium transporter AmtB-like" evidence="10">
    <location>
        <begin position="49"/>
        <end position="449"/>
    </location>
</feature>
<geneLocation type="plasmid" evidence="11 12">
    <name>pAMI6</name>
</geneLocation>
<evidence type="ECO:0000256" key="6">
    <source>
        <dbReference type="ARBA" id="ARBA00023136"/>
    </source>
</evidence>
<dbReference type="PROSITE" id="PS01219">
    <property type="entry name" value="AMMONIUM_TRANSP"/>
    <property type="match status" value="1"/>
</dbReference>
<dbReference type="OrthoDB" id="9814202at2"/>
<comment type="similarity">
    <text evidence="2 8">Belongs to the ammonia transporter channel (TC 1.A.11.2) family.</text>
</comment>
<comment type="subcellular location">
    <subcellularLocation>
        <location evidence="8">Cell membrane</location>
        <topology evidence="8">Multi-pass membrane protein</topology>
    </subcellularLocation>
    <subcellularLocation>
        <location evidence="1">Membrane</location>
        <topology evidence="1">Multi-pass membrane protein</topology>
    </subcellularLocation>
</comment>
<feature type="transmembrane region" description="Helical" evidence="8">
    <location>
        <begin position="273"/>
        <end position="292"/>
    </location>
</feature>
<feature type="transmembrane region" description="Helical" evidence="8">
    <location>
        <begin position="244"/>
        <end position="261"/>
    </location>
</feature>
<evidence type="ECO:0000259" key="10">
    <source>
        <dbReference type="Pfam" id="PF00909"/>
    </source>
</evidence>
<feature type="transmembrane region" description="Helical" evidence="8">
    <location>
        <begin position="143"/>
        <end position="165"/>
    </location>
</feature>
<reference evidence="11 12" key="1">
    <citation type="journal article" date="2014" name="BMC Genomics">
        <title>Architecture and functions of a multipartite genome of the methylotrophic bacterium Paracoccus aminophilus JCM 7686, containing primary and secondary chromids.</title>
        <authorList>
            <person name="Dziewit L."/>
            <person name="Czarnecki J."/>
            <person name="Wibberg D."/>
            <person name="Radlinska M."/>
            <person name="Mrozek P."/>
            <person name="Szymczak M."/>
            <person name="Schluter A."/>
            <person name="Puhler A."/>
            <person name="Bartosik D."/>
        </authorList>
    </citation>
    <scope>NUCLEOTIDE SEQUENCE [LARGE SCALE GENOMIC DNA]</scope>
    <source>
        <strain evidence="11">JCM 7686</strain>
        <plasmid evidence="12">Plasmid pAMI6</plasmid>
    </source>
</reference>
<evidence type="ECO:0000256" key="7">
    <source>
        <dbReference type="ARBA" id="ARBA00023177"/>
    </source>
</evidence>
<dbReference type="InterPro" id="IPR029020">
    <property type="entry name" value="Ammonium/urea_transptr"/>
</dbReference>
<feature type="transmembrane region" description="Helical" evidence="8">
    <location>
        <begin position="403"/>
        <end position="422"/>
    </location>
</feature>
<feature type="transmembrane region" description="Helical" evidence="8">
    <location>
        <begin position="82"/>
        <end position="105"/>
    </location>
</feature>
<evidence type="ECO:0000256" key="8">
    <source>
        <dbReference type="RuleBase" id="RU362002"/>
    </source>
</evidence>
<keyword evidence="12" id="KW-1185">Reference proteome</keyword>
<dbReference type="NCBIfam" id="TIGR00836">
    <property type="entry name" value="amt"/>
    <property type="match status" value="1"/>
</dbReference>
<feature type="transmembrane region" description="Helical" evidence="8">
    <location>
        <begin position="172"/>
        <end position="193"/>
    </location>
</feature>
<feature type="signal peptide" evidence="9">
    <location>
        <begin position="1"/>
        <end position="23"/>
    </location>
</feature>
<evidence type="ECO:0000256" key="3">
    <source>
        <dbReference type="ARBA" id="ARBA00022448"/>
    </source>
</evidence>
<keyword evidence="4 8" id="KW-0812">Transmembrane</keyword>
<feature type="transmembrane region" description="Helical" evidence="8">
    <location>
        <begin position="213"/>
        <end position="232"/>
    </location>
</feature>
<dbReference type="GO" id="GO:0005886">
    <property type="term" value="C:plasma membrane"/>
    <property type="evidence" value="ECO:0007669"/>
    <property type="project" value="UniProtKB-SubCell"/>
</dbReference>
<evidence type="ECO:0000313" key="12">
    <source>
        <dbReference type="Proteomes" id="UP000015480"/>
    </source>
</evidence>
<keyword evidence="7 8" id="KW-0924">Ammonia transport</keyword>
<proteinExistence type="inferred from homology"/>
<evidence type="ECO:0000256" key="4">
    <source>
        <dbReference type="ARBA" id="ARBA00022692"/>
    </source>
</evidence>
<feature type="transmembrane region" description="Helical" evidence="8">
    <location>
        <begin position="328"/>
        <end position="348"/>
    </location>
</feature>
<protein>
    <recommendedName>
        <fullName evidence="8">Ammonium transporter</fullName>
    </recommendedName>
</protein>
<dbReference type="SUPFAM" id="SSF111352">
    <property type="entry name" value="Ammonium transporter"/>
    <property type="match status" value="1"/>
</dbReference>
<dbReference type="EMBL" id="CP006654">
    <property type="protein sequence ID" value="AGT11397.1"/>
    <property type="molecule type" value="Genomic_DNA"/>
</dbReference>
<keyword evidence="6 8" id="KW-0472">Membrane</keyword>
<dbReference type="PATRIC" id="fig|1367847.3.peg.4369"/>
<dbReference type="HOGENOM" id="CLU_000445_33_0_5"/>
<evidence type="ECO:0000256" key="1">
    <source>
        <dbReference type="ARBA" id="ARBA00004141"/>
    </source>
</evidence>
<dbReference type="KEGG" id="pami:JCM7686_pAMI6p067"/>
<dbReference type="GO" id="GO:0008519">
    <property type="term" value="F:ammonium channel activity"/>
    <property type="evidence" value="ECO:0007669"/>
    <property type="project" value="InterPro"/>
</dbReference>
<dbReference type="InterPro" id="IPR024041">
    <property type="entry name" value="NH4_transpt_AmtB-like_dom"/>
</dbReference>
<name>S5Y1N8_PARAH</name>
<gene>
    <name evidence="11" type="ORF">JCM7686_pAMI6p067</name>
</gene>
<keyword evidence="3 8" id="KW-0813">Transport</keyword>
<dbReference type="AlphaFoldDB" id="S5Y1N8"/>